<dbReference type="RefSeq" id="WP_179729730.1">
    <property type="nucleotide sequence ID" value="NZ_BAABEF010000001.1"/>
</dbReference>
<comment type="caution">
    <text evidence="2">The sequence shown here is derived from an EMBL/GenBank/DDBJ whole genome shotgun (WGS) entry which is preliminary data.</text>
</comment>
<reference evidence="2 3" key="1">
    <citation type="submission" date="2020-07" db="EMBL/GenBank/DDBJ databases">
        <title>Sequencing the genomes of 1000 actinobacteria strains.</title>
        <authorList>
            <person name="Klenk H.-P."/>
        </authorList>
    </citation>
    <scope>NUCLEOTIDE SEQUENCE [LARGE SCALE GENOMIC DNA]</scope>
    <source>
        <strain evidence="2 3">DSM 19082</strain>
    </source>
</reference>
<organism evidence="2 3">
    <name type="scientific">Nocardioides kongjuensis</name>
    <dbReference type="NCBI Taxonomy" id="349522"/>
    <lineage>
        <taxon>Bacteria</taxon>
        <taxon>Bacillati</taxon>
        <taxon>Actinomycetota</taxon>
        <taxon>Actinomycetes</taxon>
        <taxon>Propionibacteriales</taxon>
        <taxon>Nocardioidaceae</taxon>
        <taxon>Nocardioides</taxon>
    </lineage>
</organism>
<sequence>MLSRLSVVLVCAVLLAGCGGEPVAEEDKILIPSTSSPLGPSDGGKSAPSAQARPKEKKQRKANVVVAARAGIRFTAPAGWAPWTAKDLQGTARSTELQELLDRMGLTREQFASSLDDFDVFLVGLSGNLNVSTAGTSLPSEAEMRSQYATVTSSIDRVEDVDTAAGPGRVIHYSITAGSLTQHGASLMILTGGRVANLTITTADPSETSSRLADLLPTIRRA</sequence>
<feature type="region of interest" description="Disordered" evidence="1">
    <location>
        <begin position="31"/>
        <end position="61"/>
    </location>
</feature>
<protein>
    <submittedName>
        <fullName evidence="2">Uncharacterized protein</fullName>
    </submittedName>
</protein>
<dbReference type="Proteomes" id="UP000582231">
    <property type="component" value="Unassembled WGS sequence"/>
</dbReference>
<dbReference type="PROSITE" id="PS51257">
    <property type="entry name" value="PROKAR_LIPOPROTEIN"/>
    <property type="match status" value="1"/>
</dbReference>
<gene>
    <name evidence="2" type="ORF">BJ958_005275</name>
</gene>
<accession>A0A852RSK0</accession>
<keyword evidence="3" id="KW-1185">Reference proteome</keyword>
<name>A0A852RSK0_9ACTN</name>
<evidence type="ECO:0000313" key="3">
    <source>
        <dbReference type="Proteomes" id="UP000582231"/>
    </source>
</evidence>
<proteinExistence type="predicted"/>
<dbReference type="AlphaFoldDB" id="A0A852RSK0"/>
<dbReference type="EMBL" id="JACCBF010000001">
    <property type="protein sequence ID" value="NYD33729.1"/>
    <property type="molecule type" value="Genomic_DNA"/>
</dbReference>
<evidence type="ECO:0000313" key="2">
    <source>
        <dbReference type="EMBL" id="NYD33729.1"/>
    </source>
</evidence>
<evidence type="ECO:0000256" key="1">
    <source>
        <dbReference type="SAM" id="MobiDB-lite"/>
    </source>
</evidence>